<dbReference type="GO" id="GO:0001510">
    <property type="term" value="P:RNA methylation"/>
    <property type="evidence" value="ECO:0007669"/>
    <property type="project" value="InterPro"/>
</dbReference>
<dbReference type="InterPro" id="IPR029063">
    <property type="entry name" value="SAM-dependent_MTases_sf"/>
</dbReference>
<name>A0A6A1WJI7_9ROSI</name>
<dbReference type="OrthoDB" id="260824at2759"/>
<dbReference type="Proteomes" id="UP000516437">
    <property type="component" value="Chromosome 2"/>
</dbReference>
<dbReference type="PRINTS" id="PR02008">
    <property type="entry name" value="RCMTFAMILY"/>
</dbReference>
<dbReference type="GO" id="GO:0008173">
    <property type="term" value="F:RNA methyltransferase activity"/>
    <property type="evidence" value="ECO:0007669"/>
    <property type="project" value="InterPro"/>
</dbReference>
<evidence type="ECO:0000256" key="6">
    <source>
        <dbReference type="PROSITE-ProRule" id="PRU01023"/>
    </source>
</evidence>
<evidence type="ECO:0000313" key="8">
    <source>
        <dbReference type="EMBL" id="KAB1223030.1"/>
    </source>
</evidence>
<organism evidence="8 9">
    <name type="scientific">Morella rubra</name>
    <name type="common">Chinese bayberry</name>
    <dbReference type="NCBI Taxonomy" id="262757"/>
    <lineage>
        <taxon>Eukaryota</taxon>
        <taxon>Viridiplantae</taxon>
        <taxon>Streptophyta</taxon>
        <taxon>Embryophyta</taxon>
        <taxon>Tracheophyta</taxon>
        <taxon>Spermatophyta</taxon>
        <taxon>Magnoliopsida</taxon>
        <taxon>eudicotyledons</taxon>
        <taxon>Gunneridae</taxon>
        <taxon>Pentapetalae</taxon>
        <taxon>rosids</taxon>
        <taxon>fabids</taxon>
        <taxon>Fagales</taxon>
        <taxon>Myricaceae</taxon>
        <taxon>Morella</taxon>
    </lineage>
</organism>
<dbReference type="InterPro" id="IPR036974">
    <property type="entry name" value="PUA_sf"/>
</dbReference>
<dbReference type="Pfam" id="PF01189">
    <property type="entry name" value="Methyltr_RsmB-F"/>
    <property type="match status" value="2"/>
</dbReference>
<evidence type="ECO:0000256" key="2">
    <source>
        <dbReference type="ARBA" id="ARBA00022603"/>
    </source>
</evidence>
<sequence length="639" mass="70544">MKKAGDLLQTFLRRFLSFPNSNKTRKMEDMLGRYCYNPSLRWNPEVEEYFIKAYGADHFSRISIALTHPSCYSCLRVNTLYSTSDAVIQKLVAIMEETEPGNANDNLSKCESNVVGAGLKQKGCLKETNITQDMDYCNKATDALKENLKTRSISKCQFPGLDYVVFVGGSGPHMIDYGNTHYRPPKEVIVSRKCAEAVLRGAQVYVPGVVACSAHVEKGDTIAVSAAVEQPGLDGGWGIGITRGTVLQGLETDPLYFERNGLYIGKGTAMMSRAGMFRVSEGVAVDMNHRVFNLPSFRDVLEGEIFLQNLPSIVTAHVLDPQMGERILDMCAAPGGKTTAIAILMKDKGEVVAVDRSHNKVMDIQKLAAEMGLNCITTYKLDALKAVCRRNESYSTTDLSFGKQNGDVTIQNSDMCSHVERDSSVGPERVNADRSCMENASNCNEKANERRYVSKADIRKNIRKVRNGPGRNQCNGDRVQNSKGFSPNSFDRVLLDAPCSALGLRPRLFAGEETILSLRNHAKYQRRMFDQAVQLARSGGVIVYSTCTINPGENEALVRYALDTYEFLSLAQQYPSIGGPGLVGRCEFSDGYIEEWLRPGEEKLVQRFDPSSSLDTIGFFIAKFGVGSKDGLTRENPAI</sequence>
<comment type="caution">
    <text evidence="8">The sequence shown here is derived from an EMBL/GenBank/DDBJ whole genome shotgun (WGS) entry which is preliminary data.</text>
</comment>
<comment type="similarity">
    <text evidence="1 6">Belongs to the class I-like SAM-binding methyltransferase superfamily. RsmB/NOP family.</text>
</comment>
<dbReference type="Gene3D" id="3.40.50.150">
    <property type="entry name" value="Vaccinia Virus protein VP39"/>
    <property type="match status" value="2"/>
</dbReference>
<feature type="binding site" evidence="6">
    <location>
        <position position="382"/>
    </location>
    <ligand>
        <name>S-adenosyl-L-methionine</name>
        <dbReference type="ChEBI" id="CHEBI:59789"/>
    </ligand>
</feature>
<evidence type="ECO:0000256" key="5">
    <source>
        <dbReference type="ARBA" id="ARBA00022884"/>
    </source>
</evidence>
<dbReference type="InterPro" id="IPR001678">
    <property type="entry name" value="MeTrfase_RsmB-F_NOP2_dom"/>
</dbReference>
<dbReference type="Pfam" id="PF01472">
    <property type="entry name" value="PUA"/>
    <property type="match status" value="1"/>
</dbReference>
<gene>
    <name evidence="8" type="ORF">CJ030_MR2G001909</name>
</gene>
<keyword evidence="2 6" id="KW-0489">Methyltransferase</keyword>
<evidence type="ECO:0000313" key="9">
    <source>
        <dbReference type="Proteomes" id="UP000516437"/>
    </source>
</evidence>
<keyword evidence="3 6" id="KW-0808">Transferase</keyword>
<dbReference type="PROSITE" id="PS01153">
    <property type="entry name" value="NOL1_NOP2_SUN"/>
    <property type="match status" value="1"/>
</dbReference>
<dbReference type="AlphaFoldDB" id="A0A6A1WJI7"/>
<dbReference type="Gene3D" id="2.30.130.10">
    <property type="entry name" value="PUA domain"/>
    <property type="match status" value="1"/>
</dbReference>
<feature type="binding site" evidence="6">
    <location>
        <begin position="331"/>
        <end position="337"/>
    </location>
    <ligand>
        <name>S-adenosyl-L-methionine</name>
        <dbReference type="ChEBI" id="CHEBI:59789"/>
    </ligand>
</feature>
<feature type="domain" description="SAM-dependent MTase RsmB/NOP-type" evidence="7">
    <location>
        <begin position="238"/>
        <end position="627"/>
    </location>
</feature>
<evidence type="ECO:0000259" key="7">
    <source>
        <dbReference type="PROSITE" id="PS51686"/>
    </source>
</evidence>
<evidence type="ECO:0000256" key="1">
    <source>
        <dbReference type="ARBA" id="ARBA00007494"/>
    </source>
</evidence>
<evidence type="ECO:0000256" key="4">
    <source>
        <dbReference type="ARBA" id="ARBA00022691"/>
    </source>
</evidence>
<dbReference type="EMBL" id="RXIC02000020">
    <property type="protein sequence ID" value="KAB1223030.1"/>
    <property type="molecule type" value="Genomic_DNA"/>
</dbReference>
<keyword evidence="4 6" id="KW-0949">S-adenosyl-L-methionine</keyword>
<dbReference type="PANTHER" id="PTHR22807:SF34">
    <property type="entry name" value="TRNA (CYTOSINE(72)-C(5))-METHYLTRANSFERASE NSUN6"/>
    <property type="match status" value="1"/>
</dbReference>
<keyword evidence="5 6" id="KW-0694">RNA-binding</keyword>
<dbReference type="PANTHER" id="PTHR22807">
    <property type="entry name" value="NOP2 YEAST -RELATED NOL1/NOP2/FMU SUN DOMAIN-CONTAINING"/>
    <property type="match status" value="1"/>
</dbReference>
<dbReference type="SUPFAM" id="SSF53335">
    <property type="entry name" value="S-adenosyl-L-methionine-dependent methyltransferases"/>
    <property type="match status" value="1"/>
</dbReference>
<accession>A0A6A1WJI7</accession>
<feature type="active site" description="Nucleophile" evidence="6">
    <location>
        <position position="547"/>
    </location>
</feature>
<evidence type="ECO:0000256" key="3">
    <source>
        <dbReference type="ARBA" id="ARBA00022679"/>
    </source>
</evidence>
<proteinExistence type="inferred from homology"/>
<dbReference type="SUPFAM" id="SSF88697">
    <property type="entry name" value="PUA domain-like"/>
    <property type="match status" value="1"/>
</dbReference>
<dbReference type="InterPro" id="IPR049560">
    <property type="entry name" value="MeTrfase_RsmB-F_NOP2_cat"/>
</dbReference>
<dbReference type="SMART" id="SM00359">
    <property type="entry name" value="PUA"/>
    <property type="match status" value="1"/>
</dbReference>
<dbReference type="InterPro" id="IPR015947">
    <property type="entry name" value="PUA-like_sf"/>
</dbReference>
<protein>
    <submittedName>
        <fullName evidence="8">Putative methyltransferase NSUN6</fullName>
    </submittedName>
</protein>
<dbReference type="PROSITE" id="PS50890">
    <property type="entry name" value="PUA"/>
    <property type="match status" value="1"/>
</dbReference>
<reference evidence="8 9" key="1">
    <citation type="journal article" date="2019" name="Plant Biotechnol. J.">
        <title>The red bayberry genome and genetic basis of sex determination.</title>
        <authorList>
            <person name="Jia H.M."/>
            <person name="Jia H.J."/>
            <person name="Cai Q.L."/>
            <person name="Wang Y."/>
            <person name="Zhao H.B."/>
            <person name="Yang W.F."/>
            <person name="Wang G.Y."/>
            <person name="Li Y.H."/>
            <person name="Zhan D.L."/>
            <person name="Shen Y.T."/>
            <person name="Niu Q.F."/>
            <person name="Chang L."/>
            <person name="Qiu J."/>
            <person name="Zhao L."/>
            <person name="Xie H.B."/>
            <person name="Fu W.Y."/>
            <person name="Jin J."/>
            <person name="Li X.W."/>
            <person name="Jiao Y."/>
            <person name="Zhou C.C."/>
            <person name="Tu T."/>
            <person name="Chai C.Y."/>
            <person name="Gao J.L."/>
            <person name="Fan L.J."/>
            <person name="van de Weg E."/>
            <person name="Wang J.Y."/>
            <person name="Gao Z.S."/>
        </authorList>
    </citation>
    <scope>NUCLEOTIDE SEQUENCE [LARGE SCALE GENOMIC DNA]</scope>
    <source>
        <tissue evidence="8">Leaves</tissue>
    </source>
</reference>
<dbReference type="InterPro" id="IPR002478">
    <property type="entry name" value="PUA"/>
</dbReference>
<dbReference type="GO" id="GO:0003723">
    <property type="term" value="F:RNA binding"/>
    <property type="evidence" value="ECO:0007669"/>
    <property type="project" value="UniProtKB-UniRule"/>
</dbReference>
<feature type="binding site" evidence="6">
    <location>
        <position position="355"/>
    </location>
    <ligand>
        <name>S-adenosyl-L-methionine</name>
        <dbReference type="ChEBI" id="CHEBI:59789"/>
    </ligand>
</feature>
<dbReference type="InterPro" id="IPR023267">
    <property type="entry name" value="RCMT"/>
</dbReference>
<dbReference type="InterPro" id="IPR018314">
    <property type="entry name" value="RsmB/NOL1/NOP2-like_CS"/>
</dbReference>
<dbReference type="CDD" id="cd02440">
    <property type="entry name" value="AdoMet_MTases"/>
    <property type="match status" value="1"/>
</dbReference>
<dbReference type="CDD" id="cd21150">
    <property type="entry name" value="PUA_NSun6-like"/>
    <property type="match status" value="1"/>
</dbReference>
<feature type="binding site" evidence="6">
    <location>
        <position position="496"/>
    </location>
    <ligand>
        <name>S-adenosyl-L-methionine</name>
        <dbReference type="ChEBI" id="CHEBI:59789"/>
    </ligand>
</feature>
<keyword evidence="9" id="KW-1185">Reference proteome</keyword>
<dbReference type="PROSITE" id="PS51686">
    <property type="entry name" value="SAM_MT_RSMB_NOP"/>
    <property type="match status" value="1"/>
</dbReference>